<organism evidence="6 7">
    <name type="scientific">Candidatus Nomurabacteria bacterium GW2011_GWA2_43_15</name>
    <dbReference type="NCBI Taxonomy" id="1618738"/>
    <lineage>
        <taxon>Bacteria</taxon>
        <taxon>Candidatus Nomuraibacteriota</taxon>
    </lineage>
</organism>
<name>A0A0G1DTC7_9BACT</name>
<dbReference type="AlphaFoldDB" id="A0A0G1DTC7"/>
<proteinExistence type="predicted"/>
<evidence type="ECO:0000256" key="4">
    <source>
        <dbReference type="ARBA" id="ARBA00022741"/>
    </source>
</evidence>
<comment type="caution">
    <text evidence="6">The sequence shown here is derived from an EMBL/GenBank/DDBJ whole genome shotgun (WGS) entry which is preliminary data.</text>
</comment>
<dbReference type="GO" id="GO:0004540">
    <property type="term" value="F:RNA nuclease activity"/>
    <property type="evidence" value="ECO:0007669"/>
    <property type="project" value="InterPro"/>
</dbReference>
<protein>
    <recommendedName>
        <fullName evidence="8">Nucleotidyltransferase</fullName>
    </recommendedName>
</protein>
<dbReference type="InterPro" id="IPR051813">
    <property type="entry name" value="HepT_RNase_toxin"/>
</dbReference>
<dbReference type="Pfam" id="PF01934">
    <property type="entry name" value="HepT-like"/>
    <property type="match status" value="1"/>
</dbReference>
<sequence length="108" mass="12518">MKNNKVYIDQILESIKKIELFVSEIDKENFLINSLVQSGVIMQLTLIGEISKKISDDLKEKINLPWKEIAGFRDKAIHNYFDINLDVVWNTIALDLPSLKEELQKISK</sequence>
<dbReference type="PANTHER" id="PTHR34139">
    <property type="entry name" value="UPF0331 PROTEIN MJ0127"/>
    <property type="match status" value="1"/>
</dbReference>
<reference evidence="6 7" key="1">
    <citation type="journal article" date="2015" name="Nature">
        <title>rRNA introns, odd ribosomes, and small enigmatic genomes across a large radiation of phyla.</title>
        <authorList>
            <person name="Brown C.T."/>
            <person name="Hug L.A."/>
            <person name="Thomas B.C."/>
            <person name="Sharon I."/>
            <person name="Castelle C.J."/>
            <person name="Singh A."/>
            <person name="Wilkins M.J."/>
            <person name="Williams K.H."/>
            <person name="Banfield J.F."/>
        </authorList>
    </citation>
    <scope>NUCLEOTIDE SEQUENCE [LARGE SCALE GENOMIC DNA]</scope>
</reference>
<evidence type="ECO:0000256" key="3">
    <source>
        <dbReference type="ARBA" id="ARBA00022722"/>
    </source>
</evidence>
<evidence type="ECO:0000313" key="6">
    <source>
        <dbReference type="EMBL" id="KKT00890.1"/>
    </source>
</evidence>
<evidence type="ECO:0000313" key="7">
    <source>
        <dbReference type="Proteomes" id="UP000034646"/>
    </source>
</evidence>
<keyword evidence="4" id="KW-0547">Nucleotide-binding</keyword>
<keyword evidence="1" id="KW-0597">Phosphoprotein</keyword>
<evidence type="ECO:0000256" key="2">
    <source>
        <dbReference type="ARBA" id="ARBA00022649"/>
    </source>
</evidence>
<dbReference type="InterPro" id="IPR008201">
    <property type="entry name" value="HepT-like"/>
</dbReference>
<evidence type="ECO:0000256" key="5">
    <source>
        <dbReference type="ARBA" id="ARBA00022801"/>
    </source>
</evidence>
<dbReference type="Proteomes" id="UP000034646">
    <property type="component" value="Unassembled WGS sequence"/>
</dbReference>
<keyword evidence="3" id="KW-0540">Nuclease</keyword>
<dbReference type="EMBL" id="LCFS01000006">
    <property type="protein sequence ID" value="KKT00890.1"/>
    <property type="molecule type" value="Genomic_DNA"/>
</dbReference>
<keyword evidence="5" id="KW-0378">Hydrolase</keyword>
<dbReference type="GO" id="GO:0016787">
    <property type="term" value="F:hydrolase activity"/>
    <property type="evidence" value="ECO:0007669"/>
    <property type="project" value="UniProtKB-KW"/>
</dbReference>
<dbReference type="GO" id="GO:0110001">
    <property type="term" value="C:toxin-antitoxin complex"/>
    <property type="evidence" value="ECO:0007669"/>
    <property type="project" value="InterPro"/>
</dbReference>
<gene>
    <name evidence="6" type="ORF">UV76_C0006G0024</name>
</gene>
<accession>A0A0G1DTC7</accession>
<dbReference type="PANTHER" id="PTHR34139:SF1">
    <property type="entry name" value="RNASE MJ1380-RELATED"/>
    <property type="match status" value="1"/>
</dbReference>
<keyword evidence="2" id="KW-1277">Toxin-antitoxin system</keyword>
<dbReference type="GO" id="GO:0000166">
    <property type="term" value="F:nucleotide binding"/>
    <property type="evidence" value="ECO:0007669"/>
    <property type="project" value="UniProtKB-KW"/>
</dbReference>
<evidence type="ECO:0008006" key="8">
    <source>
        <dbReference type="Google" id="ProtNLM"/>
    </source>
</evidence>
<evidence type="ECO:0000256" key="1">
    <source>
        <dbReference type="ARBA" id="ARBA00022553"/>
    </source>
</evidence>
<dbReference type="STRING" id="1618738.UV76_C0006G0024"/>